<dbReference type="SUPFAM" id="SSF46894">
    <property type="entry name" value="C-terminal effector domain of the bipartite response regulators"/>
    <property type="match status" value="1"/>
</dbReference>
<dbReference type="SUPFAM" id="SSF53474">
    <property type="entry name" value="alpha/beta-Hydrolases"/>
    <property type="match status" value="1"/>
</dbReference>
<name>A0A1I1MN30_9RHOB</name>
<dbReference type="Gene3D" id="1.10.10.10">
    <property type="entry name" value="Winged helix-like DNA-binding domain superfamily/Winged helix DNA-binding domain"/>
    <property type="match status" value="1"/>
</dbReference>
<sequence length="581" mass="63506">MTFASSGSTPEFFESEFDRDRLVSAMYEAAADAGAYVEFIDVLRRYLEATVLNSWNIEHFETLEIGAFLSDQGLARHFDRMNRILLQKAGHHLAGGLHARVAERRGVAVLIDRSGAIVARSAAASQLLGTARPSIDALARQLYADDERAFRSCVASYEKDGSDVALRIFRGDNFHLAARTVHSAVEQQLYLIVDTLQVEWSKTLEASLHASFALTPAELRVLRALALGRNVSEIAEASGRSVGTVRNQAKSVLSKTNAGTLANLNRLVALIAGNVATHATEDARPEQEVDMLTLPDGRALEVRLQGPKHGRPVLYIHGQLFGTELPPEGQLALNRNGLRLIAPSRPNFGLSDPVPPTNAAQEPDRLVQDIAFLLDHYGIGKLPLLSFAAGTVYGYSLAAAMPDRFTGLVHAGAILPALTVGQFAKMPPTQRTICFLMRFAPEMAPPLFRAGLQQIEAQGETEFLRTLFKDGARDRAVVDRPDLADFLRRSIHFGTRQSYFGVFTDSVQIVTDWSQYVEKVAAAGVPSLHIHGTADLATRISDVRRFVDRFPGITLEEVDGGGQLLVFDTPGLLLDRVAEFC</sequence>
<dbReference type="PANTHER" id="PTHR43433">
    <property type="entry name" value="HYDROLASE, ALPHA/BETA FOLD FAMILY PROTEIN"/>
    <property type="match status" value="1"/>
</dbReference>
<dbReference type="RefSeq" id="WP_093361696.1">
    <property type="nucleotide sequence ID" value="NZ_FOLG01000010.1"/>
</dbReference>
<dbReference type="SMART" id="SM00421">
    <property type="entry name" value="HTH_LUXR"/>
    <property type="match status" value="1"/>
</dbReference>
<dbReference type="Pfam" id="PF00561">
    <property type="entry name" value="Abhydrolase_1"/>
    <property type="match status" value="1"/>
</dbReference>
<accession>A0A1I1MN30</accession>
<dbReference type="STRING" id="441112.SAMN04488094_110117"/>
<dbReference type="InterPro" id="IPR016032">
    <property type="entry name" value="Sig_transdc_resp-reg_C-effctor"/>
</dbReference>
<dbReference type="GO" id="GO:0006355">
    <property type="term" value="P:regulation of DNA-templated transcription"/>
    <property type="evidence" value="ECO:0007669"/>
    <property type="project" value="InterPro"/>
</dbReference>
<evidence type="ECO:0000259" key="1">
    <source>
        <dbReference type="SMART" id="SM00421"/>
    </source>
</evidence>
<dbReference type="InterPro" id="IPR000073">
    <property type="entry name" value="AB_hydrolase_1"/>
</dbReference>
<protein>
    <submittedName>
        <fullName evidence="2">Pimeloyl-ACP methyl ester carboxylesterase</fullName>
    </submittedName>
</protein>
<dbReference type="InterPro" id="IPR050471">
    <property type="entry name" value="AB_hydrolase"/>
</dbReference>
<feature type="domain" description="HTH luxR-type" evidence="1">
    <location>
        <begin position="211"/>
        <end position="268"/>
    </location>
</feature>
<evidence type="ECO:0000313" key="3">
    <source>
        <dbReference type="Proteomes" id="UP000198728"/>
    </source>
</evidence>
<dbReference type="PANTHER" id="PTHR43433:SF5">
    <property type="entry name" value="AB HYDROLASE-1 DOMAIN-CONTAINING PROTEIN"/>
    <property type="match status" value="1"/>
</dbReference>
<dbReference type="Gene3D" id="3.40.50.1820">
    <property type="entry name" value="alpha/beta hydrolase"/>
    <property type="match status" value="1"/>
</dbReference>
<keyword evidence="3" id="KW-1185">Reference proteome</keyword>
<dbReference type="EMBL" id="FOLG01000010">
    <property type="protein sequence ID" value="SFC86819.1"/>
    <property type="molecule type" value="Genomic_DNA"/>
</dbReference>
<proteinExistence type="predicted"/>
<evidence type="ECO:0000313" key="2">
    <source>
        <dbReference type="EMBL" id="SFC86819.1"/>
    </source>
</evidence>
<organism evidence="2 3">
    <name type="scientific">Tropicimonas isoalkanivorans</name>
    <dbReference type="NCBI Taxonomy" id="441112"/>
    <lineage>
        <taxon>Bacteria</taxon>
        <taxon>Pseudomonadati</taxon>
        <taxon>Pseudomonadota</taxon>
        <taxon>Alphaproteobacteria</taxon>
        <taxon>Rhodobacterales</taxon>
        <taxon>Roseobacteraceae</taxon>
        <taxon>Tropicimonas</taxon>
    </lineage>
</organism>
<dbReference type="GO" id="GO:0003677">
    <property type="term" value="F:DNA binding"/>
    <property type="evidence" value="ECO:0007669"/>
    <property type="project" value="InterPro"/>
</dbReference>
<reference evidence="2 3" key="1">
    <citation type="submission" date="2016-10" db="EMBL/GenBank/DDBJ databases">
        <authorList>
            <person name="de Groot N.N."/>
        </authorList>
    </citation>
    <scope>NUCLEOTIDE SEQUENCE [LARGE SCALE GENOMIC DNA]</scope>
    <source>
        <strain evidence="2 3">DSM 19548</strain>
    </source>
</reference>
<dbReference type="AlphaFoldDB" id="A0A1I1MN30"/>
<dbReference type="InterPro" id="IPR029058">
    <property type="entry name" value="AB_hydrolase_fold"/>
</dbReference>
<gene>
    <name evidence="2" type="ORF">SAMN04488094_110117</name>
</gene>
<dbReference type="Proteomes" id="UP000198728">
    <property type="component" value="Unassembled WGS sequence"/>
</dbReference>
<dbReference type="InterPro" id="IPR000792">
    <property type="entry name" value="Tscrpt_reg_LuxR_C"/>
</dbReference>
<dbReference type="OrthoDB" id="8107794at2"/>
<dbReference type="InterPro" id="IPR036388">
    <property type="entry name" value="WH-like_DNA-bd_sf"/>
</dbReference>